<organism evidence="13 14">
    <name type="scientific">Cyclobacterium jeungdonense</name>
    <dbReference type="NCBI Taxonomy" id="708087"/>
    <lineage>
        <taxon>Bacteria</taxon>
        <taxon>Pseudomonadati</taxon>
        <taxon>Bacteroidota</taxon>
        <taxon>Cytophagia</taxon>
        <taxon>Cytophagales</taxon>
        <taxon>Cyclobacteriaceae</taxon>
        <taxon>Cyclobacterium</taxon>
    </lineage>
</organism>
<dbReference type="Pfam" id="PF00474">
    <property type="entry name" value="SSF"/>
    <property type="match status" value="2"/>
</dbReference>
<dbReference type="PANTHER" id="PTHR42985:SF47">
    <property type="entry name" value="INTEGRAL MEMBRANE TRANSPORT PROTEIN"/>
    <property type="match status" value="1"/>
</dbReference>
<proteinExistence type="inferred from homology"/>
<evidence type="ECO:0000256" key="12">
    <source>
        <dbReference type="SAM" id="Phobius"/>
    </source>
</evidence>
<feature type="transmembrane region" description="Helical" evidence="12">
    <location>
        <begin position="541"/>
        <end position="561"/>
    </location>
</feature>
<evidence type="ECO:0000313" key="14">
    <source>
        <dbReference type="Proteomes" id="UP001236663"/>
    </source>
</evidence>
<keyword evidence="3" id="KW-0813">Transport</keyword>
<gene>
    <name evidence="13" type="ORF">QWZ15_20485</name>
</gene>
<keyword evidence="7" id="KW-0915">Sodium</keyword>
<evidence type="ECO:0000256" key="11">
    <source>
        <dbReference type="RuleBase" id="RU362091"/>
    </source>
</evidence>
<feature type="transmembrane region" description="Helical" evidence="12">
    <location>
        <begin position="457"/>
        <end position="476"/>
    </location>
</feature>
<keyword evidence="10" id="KW-0739">Sodium transport</keyword>
<keyword evidence="9 12" id="KW-0472">Membrane</keyword>
<dbReference type="InterPro" id="IPR038377">
    <property type="entry name" value="Na/Glc_symporter_sf"/>
</dbReference>
<dbReference type="PROSITE" id="PS50283">
    <property type="entry name" value="NA_SOLUT_SYMP_3"/>
    <property type="match status" value="1"/>
</dbReference>
<feature type="transmembrane region" description="Helical" evidence="12">
    <location>
        <begin position="229"/>
        <end position="248"/>
    </location>
</feature>
<keyword evidence="6 12" id="KW-1133">Transmembrane helix</keyword>
<dbReference type="EMBL" id="JAUFQS010000047">
    <property type="protein sequence ID" value="MDN3690211.1"/>
    <property type="molecule type" value="Genomic_DNA"/>
</dbReference>
<keyword evidence="4" id="KW-1003">Cell membrane</keyword>
<evidence type="ECO:0000256" key="6">
    <source>
        <dbReference type="ARBA" id="ARBA00022989"/>
    </source>
</evidence>
<feature type="transmembrane region" description="Helical" evidence="12">
    <location>
        <begin position="482"/>
        <end position="504"/>
    </location>
</feature>
<dbReference type="RefSeq" id="WP_163383283.1">
    <property type="nucleotide sequence ID" value="NZ_JAUFQS010000047.1"/>
</dbReference>
<evidence type="ECO:0000256" key="8">
    <source>
        <dbReference type="ARBA" id="ARBA00023065"/>
    </source>
</evidence>
<keyword evidence="8" id="KW-0406">Ion transport</keyword>
<evidence type="ECO:0000256" key="7">
    <source>
        <dbReference type="ARBA" id="ARBA00023053"/>
    </source>
</evidence>
<feature type="transmembrane region" description="Helical" evidence="12">
    <location>
        <begin position="6"/>
        <end position="22"/>
    </location>
</feature>
<evidence type="ECO:0000256" key="4">
    <source>
        <dbReference type="ARBA" id="ARBA00022475"/>
    </source>
</evidence>
<protein>
    <submittedName>
        <fullName evidence="13">Sodium:solute symporter</fullName>
    </submittedName>
</protein>
<feature type="transmembrane region" description="Helical" evidence="12">
    <location>
        <begin position="117"/>
        <end position="141"/>
    </location>
</feature>
<feature type="transmembrane region" description="Helical" evidence="12">
    <location>
        <begin position="147"/>
        <end position="169"/>
    </location>
</feature>
<sequence>MSYLDWAIMFGTLLAIASYGVYKTYGPKDMDKYLRGGNDLSWWTIGLSIMATQASAITFLSTPGQAYADGMRFIQFYFGLPVAMIIISVVFLPIYYRLKVYTAYEYLESRFDLKTRTLTAGLFLIQRGLAAGITIYAPSIILSTLLGWNLTITNFFIGLVVIIYTVSGGTKAVSITQKQQMTVMMGGMILAGIIVIQMIPVKFTDALHLAGKMEKLNIVNFEFDLSDRYNFWSGVTGALFLFLSYFGTDQSQVQRYLSGRSLTQSRMGLMMNGFLKVPMQFVILFIGVMVFVFYQFFQPPVIFNTVQLDNLKQSEYLGELEELEKEYTEVFQSKSQSIQELLGAIKSENTQETQKYKSAIFEQSYQQEQVRKQVKALIVRNDPLAETNDTDYVFMRFVMDYLPKGIVGLLFAVIFSAAMSSTASELNALSSTTTIDIYKRSLHTTGSSRHYMLSSKWFTALWGLFAVLFATYATLFENLIQAVNLLGSLFYGTILGIFLVGFFLKWVGGKAVFIAAIIAELMILTLHYFNGTTLYGFDVDVGYLWYNAIGCLLVMLMAMLIQSGIGPEPKK</sequence>
<name>A0ABT8CEW0_9BACT</name>
<accession>A0ABT8CEW0</accession>
<evidence type="ECO:0000256" key="3">
    <source>
        <dbReference type="ARBA" id="ARBA00022448"/>
    </source>
</evidence>
<dbReference type="Gene3D" id="1.20.1730.10">
    <property type="entry name" value="Sodium/glucose cotransporter"/>
    <property type="match status" value="1"/>
</dbReference>
<dbReference type="InterPro" id="IPR001734">
    <property type="entry name" value="Na/solute_symporter"/>
</dbReference>
<feature type="transmembrane region" description="Helical" evidence="12">
    <location>
        <begin position="511"/>
        <end position="529"/>
    </location>
</feature>
<comment type="subcellular location">
    <subcellularLocation>
        <location evidence="1">Cell membrane</location>
        <topology evidence="1">Multi-pass membrane protein</topology>
    </subcellularLocation>
</comment>
<evidence type="ECO:0000313" key="13">
    <source>
        <dbReference type="EMBL" id="MDN3690211.1"/>
    </source>
</evidence>
<feature type="transmembrane region" description="Helical" evidence="12">
    <location>
        <begin position="74"/>
        <end position="96"/>
    </location>
</feature>
<comment type="caution">
    <text evidence="13">The sequence shown here is derived from an EMBL/GenBank/DDBJ whole genome shotgun (WGS) entry which is preliminary data.</text>
</comment>
<evidence type="ECO:0000256" key="2">
    <source>
        <dbReference type="ARBA" id="ARBA00006434"/>
    </source>
</evidence>
<feature type="transmembrane region" description="Helical" evidence="12">
    <location>
        <begin position="42"/>
        <end position="62"/>
    </location>
</feature>
<comment type="similarity">
    <text evidence="2 11">Belongs to the sodium:solute symporter (SSF) (TC 2.A.21) family.</text>
</comment>
<keyword evidence="5 12" id="KW-0812">Transmembrane</keyword>
<dbReference type="InterPro" id="IPR051163">
    <property type="entry name" value="Sodium:Solute_Symporter_SSF"/>
</dbReference>
<feature type="transmembrane region" description="Helical" evidence="12">
    <location>
        <begin position="401"/>
        <end position="419"/>
    </location>
</feature>
<evidence type="ECO:0000256" key="5">
    <source>
        <dbReference type="ARBA" id="ARBA00022692"/>
    </source>
</evidence>
<reference evidence="14" key="1">
    <citation type="journal article" date="2019" name="Int. J. Syst. Evol. Microbiol.">
        <title>The Global Catalogue of Microorganisms (GCM) 10K type strain sequencing project: providing services to taxonomists for standard genome sequencing and annotation.</title>
        <authorList>
            <consortium name="The Broad Institute Genomics Platform"/>
            <consortium name="The Broad Institute Genome Sequencing Center for Infectious Disease"/>
            <person name="Wu L."/>
            <person name="Ma J."/>
        </authorList>
    </citation>
    <scope>NUCLEOTIDE SEQUENCE [LARGE SCALE GENOMIC DNA]</scope>
    <source>
        <strain evidence="14">CECT 7706</strain>
    </source>
</reference>
<dbReference type="Proteomes" id="UP001236663">
    <property type="component" value="Unassembled WGS sequence"/>
</dbReference>
<feature type="transmembrane region" description="Helical" evidence="12">
    <location>
        <begin position="269"/>
        <end position="294"/>
    </location>
</feature>
<dbReference type="PANTHER" id="PTHR42985">
    <property type="entry name" value="SODIUM-COUPLED MONOCARBOXYLATE TRANSPORTER"/>
    <property type="match status" value="1"/>
</dbReference>
<dbReference type="CDD" id="cd11494">
    <property type="entry name" value="SLC5sbd_NIS-like_u2"/>
    <property type="match status" value="1"/>
</dbReference>
<evidence type="ECO:0000256" key="1">
    <source>
        <dbReference type="ARBA" id="ARBA00004651"/>
    </source>
</evidence>
<feature type="transmembrane region" description="Helical" evidence="12">
    <location>
        <begin position="181"/>
        <end position="199"/>
    </location>
</feature>
<evidence type="ECO:0000256" key="10">
    <source>
        <dbReference type="ARBA" id="ARBA00023201"/>
    </source>
</evidence>
<evidence type="ECO:0000256" key="9">
    <source>
        <dbReference type="ARBA" id="ARBA00023136"/>
    </source>
</evidence>
<keyword evidence="14" id="KW-1185">Reference proteome</keyword>